<protein>
    <submittedName>
        <fullName evidence="1">Uncharacterized protein</fullName>
    </submittedName>
</protein>
<dbReference type="EMBL" id="JAEKNN010000057">
    <property type="protein sequence ID" value="MBJ7610138.1"/>
    <property type="molecule type" value="Genomic_DNA"/>
</dbReference>
<organism evidence="1 2">
    <name type="scientific">Candidatus Amunia macphersoniae</name>
    <dbReference type="NCBI Taxonomy" id="3127014"/>
    <lineage>
        <taxon>Bacteria</taxon>
        <taxon>Bacillati</taxon>
        <taxon>Candidatus Dormiibacterota</taxon>
        <taxon>Candidatus Dormibacteria</taxon>
        <taxon>Candidatus Aeolococcales</taxon>
        <taxon>Candidatus Aeolococcaceae</taxon>
        <taxon>Candidatus Amunia</taxon>
    </lineage>
</organism>
<comment type="caution">
    <text evidence="1">The sequence shown here is derived from an EMBL/GenBank/DDBJ whole genome shotgun (WGS) entry which is preliminary data.</text>
</comment>
<sequence>MGLLDSIRALRLRRPARAADALPDPAQPPSNRGEWDHAALTNVEITELVKRQIHTVTRPWQK</sequence>
<dbReference type="Proteomes" id="UP000614410">
    <property type="component" value="Unassembled WGS sequence"/>
</dbReference>
<evidence type="ECO:0000313" key="1">
    <source>
        <dbReference type="EMBL" id="MBJ7610138.1"/>
    </source>
</evidence>
<proteinExistence type="predicted"/>
<dbReference type="AlphaFoldDB" id="A0A934KF45"/>
<reference evidence="1 2" key="1">
    <citation type="submission" date="2020-10" db="EMBL/GenBank/DDBJ databases">
        <title>Ca. Dormibacterota MAGs.</title>
        <authorList>
            <person name="Montgomery K."/>
        </authorList>
    </citation>
    <scope>NUCLEOTIDE SEQUENCE [LARGE SCALE GENOMIC DNA]</scope>
    <source>
        <strain evidence="1">Mitchell_Peninsula_5</strain>
    </source>
</reference>
<gene>
    <name evidence="1" type="ORF">JF887_12010</name>
</gene>
<name>A0A934KF45_9BACT</name>
<evidence type="ECO:0000313" key="2">
    <source>
        <dbReference type="Proteomes" id="UP000614410"/>
    </source>
</evidence>
<accession>A0A934KF45</accession>